<dbReference type="PANTHER" id="PTHR42693">
    <property type="entry name" value="ARYLSULFATASE FAMILY MEMBER"/>
    <property type="match status" value="1"/>
</dbReference>
<dbReference type="PANTHER" id="PTHR42693:SF42">
    <property type="entry name" value="ARYLSULFATASE G"/>
    <property type="match status" value="1"/>
</dbReference>
<dbReference type="GO" id="GO:0046872">
    <property type="term" value="F:metal ion binding"/>
    <property type="evidence" value="ECO:0007669"/>
    <property type="project" value="UniProtKB-KW"/>
</dbReference>
<name>A0AAE3H3J8_9BACT</name>
<keyword evidence="6" id="KW-0106">Calcium</keyword>
<dbReference type="SUPFAM" id="SSF53649">
    <property type="entry name" value="Alkaline phosphatase-like"/>
    <property type="match status" value="1"/>
</dbReference>
<keyword evidence="9" id="KW-1185">Reference proteome</keyword>
<evidence type="ECO:0000256" key="4">
    <source>
        <dbReference type="ARBA" id="ARBA00022729"/>
    </source>
</evidence>
<evidence type="ECO:0000256" key="5">
    <source>
        <dbReference type="ARBA" id="ARBA00022801"/>
    </source>
</evidence>
<keyword evidence="5" id="KW-0378">Hydrolase</keyword>
<sequence>MRNLKIIVLVFTLLGLTNFELFAQQEKPNVIFILIDDLGFGDLANYGHLIAKTPNIDKFTKQGIKFTNFYSPSPLCSPSRSSMLTGRTPYRLGIQSWIPEGDNVYLRQNEITMGNLLKNNGYQCFLSGKWHLNGGLNEKSHSQPKDAGFDKWMALHAFAIPNHKDPINFYEDGKPLGKIEGYSGTIVVNKALEYLETRDKNKPFFLYLPMNEVHGQIASPLKYLKKYSKYIKEEIDLEHLKDNGPGEYYANISFMDSEIGRILNYLDKKRLDKNTIVIFASDNGPVTNQWRKFYEINLNGSTGGFRGRKADLYEGGIHVPAIIRYPGLIEPGLVSSEPIHGYDFFPTLFSMLNIPIPKDREIDGIDISPLFKKKTIVRNKPLFWAFETRPADDPEGYFYAARDGDWKIITDYNVSKVKLFNLKNDRFEVNEISKTNLEIVNKLKAYILEMKVSIENDPLRPKDVSAPNMD</sequence>
<accession>A0AAE3H3J8</accession>
<evidence type="ECO:0000256" key="1">
    <source>
        <dbReference type="ARBA" id="ARBA00001913"/>
    </source>
</evidence>
<gene>
    <name evidence="8" type="ORF">EGI31_10680</name>
</gene>
<feature type="domain" description="Sulfatase N-terminal" evidence="7">
    <location>
        <begin position="28"/>
        <end position="353"/>
    </location>
</feature>
<organism evidence="8 9">
    <name type="scientific">Lacihabitans soyangensis</name>
    <dbReference type="NCBI Taxonomy" id="869394"/>
    <lineage>
        <taxon>Bacteria</taxon>
        <taxon>Pseudomonadati</taxon>
        <taxon>Bacteroidota</taxon>
        <taxon>Cytophagia</taxon>
        <taxon>Cytophagales</taxon>
        <taxon>Leadbetterellaceae</taxon>
        <taxon>Lacihabitans</taxon>
    </lineage>
</organism>
<dbReference type="InterPro" id="IPR024607">
    <property type="entry name" value="Sulfatase_CS"/>
</dbReference>
<comment type="similarity">
    <text evidence="2">Belongs to the sulfatase family.</text>
</comment>
<evidence type="ECO:0000256" key="3">
    <source>
        <dbReference type="ARBA" id="ARBA00022723"/>
    </source>
</evidence>
<comment type="caution">
    <text evidence="8">The sequence shown here is derived from an EMBL/GenBank/DDBJ whole genome shotgun (WGS) entry which is preliminary data.</text>
</comment>
<dbReference type="Pfam" id="PF00884">
    <property type="entry name" value="Sulfatase"/>
    <property type="match status" value="1"/>
</dbReference>
<keyword evidence="3" id="KW-0479">Metal-binding</keyword>
<dbReference type="PROSITE" id="PS00523">
    <property type="entry name" value="SULFATASE_1"/>
    <property type="match status" value="1"/>
</dbReference>
<evidence type="ECO:0000256" key="2">
    <source>
        <dbReference type="ARBA" id="ARBA00008779"/>
    </source>
</evidence>
<dbReference type="EMBL" id="RJUF01000028">
    <property type="protein sequence ID" value="MCP9763421.1"/>
    <property type="molecule type" value="Genomic_DNA"/>
</dbReference>
<dbReference type="Proteomes" id="UP001204144">
    <property type="component" value="Unassembled WGS sequence"/>
</dbReference>
<dbReference type="GO" id="GO:0004065">
    <property type="term" value="F:arylsulfatase activity"/>
    <property type="evidence" value="ECO:0007669"/>
    <property type="project" value="TreeGrafter"/>
</dbReference>
<dbReference type="RefSeq" id="WP_255037204.1">
    <property type="nucleotide sequence ID" value="NZ_RJUF01000028.1"/>
</dbReference>
<dbReference type="InterPro" id="IPR000917">
    <property type="entry name" value="Sulfatase_N"/>
</dbReference>
<proteinExistence type="inferred from homology"/>
<evidence type="ECO:0000313" key="8">
    <source>
        <dbReference type="EMBL" id="MCP9763421.1"/>
    </source>
</evidence>
<keyword evidence="4" id="KW-0732">Signal</keyword>
<evidence type="ECO:0000259" key="7">
    <source>
        <dbReference type="Pfam" id="PF00884"/>
    </source>
</evidence>
<dbReference type="Gene3D" id="3.40.720.10">
    <property type="entry name" value="Alkaline Phosphatase, subunit A"/>
    <property type="match status" value="1"/>
</dbReference>
<dbReference type="AlphaFoldDB" id="A0AAE3H3J8"/>
<protein>
    <submittedName>
        <fullName evidence="8">Arylsulfatase</fullName>
    </submittedName>
</protein>
<reference evidence="8 9" key="1">
    <citation type="submission" date="2018-11" db="EMBL/GenBank/DDBJ databases">
        <title>Novel bacteria species description.</title>
        <authorList>
            <person name="Han J.-H."/>
        </authorList>
    </citation>
    <scope>NUCLEOTIDE SEQUENCE [LARGE SCALE GENOMIC DNA]</scope>
    <source>
        <strain evidence="8 9">KCTC23259</strain>
    </source>
</reference>
<dbReference type="Gene3D" id="3.30.1120.10">
    <property type="match status" value="1"/>
</dbReference>
<dbReference type="InterPro" id="IPR050738">
    <property type="entry name" value="Sulfatase"/>
</dbReference>
<comment type="cofactor">
    <cofactor evidence="1">
        <name>Ca(2+)</name>
        <dbReference type="ChEBI" id="CHEBI:29108"/>
    </cofactor>
</comment>
<dbReference type="InterPro" id="IPR017850">
    <property type="entry name" value="Alkaline_phosphatase_core_sf"/>
</dbReference>
<evidence type="ECO:0000256" key="6">
    <source>
        <dbReference type="ARBA" id="ARBA00022837"/>
    </source>
</evidence>
<evidence type="ECO:0000313" key="9">
    <source>
        <dbReference type="Proteomes" id="UP001204144"/>
    </source>
</evidence>